<feature type="transmembrane region" description="Helical" evidence="6">
    <location>
        <begin position="484"/>
        <end position="505"/>
    </location>
</feature>
<gene>
    <name evidence="8" type="ORF">Gasu_03960</name>
</gene>
<feature type="compositionally biased region" description="Polar residues" evidence="5">
    <location>
        <begin position="93"/>
        <end position="108"/>
    </location>
</feature>
<proteinExistence type="predicted"/>
<comment type="subcellular location">
    <subcellularLocation>
        <location evidence="1">Endomembrane system</location>
        <topology evidence="1">Multi-pass membrane protein</topology>
    </subcellularLocation>
</comment>
<dbReference type="InterPro" id="IPR020846">
    <property type="entry name" value="MFS_dom"/>
</dbReference>
<evidence type="ECO:0000256" key="6">
    <source>
        <dbReference type="SAM" id="Phobius"/>
    </source>
</evidence>
<evidence type="ECO:0000256" key="1">
    <source>
        <dbReference type="ARBA" id="ARBA00004127"/>
    </source>
</evidence>
<dbReference type="OrthoDB" id="3639251at2759"/>
<dbReference type="GO" id="GO:0016020">
    <property type="term" value="C:membrane"/>
    <property type="evidence" value="ECO:0007669"/>
    <property type="project" value="UniProtKB-ARBA"/>
</dbReference>
<evidence type="ECO:0000256" key="4">
    <source>
        <dbReference type="ARBA" id="ARBA00023136"/>
    </source>
</evidence>
<keyword evidence="3 6" id="KW-1133">Transmembrane helix</keyword>
<protein>
    <submittedName>
        <fullName evidence="8">MFS transporter, sugar-phosphate transporter</fullName>
    </submittedName>
</protein>
<evidence type="ECO:0000259" key="7">
    <source>
        <dbReference type="PROSITE" id="PS50850"/>
    </source>
</evidence>
<dbReference type="GeneID" id="17090936"/>
<dbReference type="InterPro" id="IPR011701">
    <property type="entry name" value="MFS"/>
</dbReference>
<organism evidence="8 9">
    <name type="scientific">Galdieria sulphuraria</name>
    <name type="common">Red alga</name>
    <dbReference type="NCBI Taxonomy" id="130081"/>
    <lineage>
        <taxon>Eukaryota</taxon>
        <taxon>Rhodophyta</taxon>
        <taxon>Bangiophyceae</taxon>
        <taxon>Galdieriales</taxon>
        <taxon>Galdieriaceae</taxon>
        <taxon>Galdieria</taxon>
    </lineage>
</organism>
<dbReference type="InterPro" id="IPR051337">
    <property type="entry name" value="OPA_Antiporter"/>
</dbReference>
<evidence type="ECO:0000313" key="9">
    <source>
        <dbReference type="Proteomes" id="UP000030680"/>
    </source>
</evidence>
<dbReference type="EMBL" id="KB454486">
    <property type="protein sequence ID" value="EME32301.1"/>
    <property type="molecule type" value="Genomic_DNA"/>
</dbReference>
<evidence type="ECO:0000256" key="2">
    <source>
        <dbReference type="ARBA" id="ARBA00022692"/>
    </source>
</evidence>
<dbReference type="KEGG" id="gsl:Gasu_03960"/>
<dbReference type="SUPFAM" id="SSF103473">
    <property type="entry name" value="MFS general substrate transporter"/>
    <property type="match status" value="1"/>
</dbReference>
<dbReference type="GO" id="GO:0012505">
    <property type="term" value="C:endomembrane system"/>
    <property type="evidence" value="ECO:0007669"/>
    <property type="project" value="UniProtKB-SubCell"/>
</dbReference>
<dbReference type="PANTHER" id="PTHR43826:SF3">
    <property type="entry name" value="GLUCOSE-6-PHOSPHATE EXCHANGER SLC37A4"/>
    <property type="match status" value="1"/>
</dbReference>
<dbReference type="OMA" id="VYAGMQI"/>
<evidence type="ECO:0000256" key="3">
    <source>
        <dbReference type="ARBA" id="ARBA00022989"/>
    </source>
</evidence>
<sequence length="561" mass="61703">MSLLSFTQSYGPTYRSKGNCVGSRFNGLVFRGHFLAADVLFFSGQLRNQPPLRFRELRRPKPQKFVCSHFSRAESGSEASSVSWNDEKKNCPQEGQISTTNHVTSSPETDQLGRVASEKLTWLWRWRVFHGIFVSYLAYTICRSTFTFVAPLLLQAGMLELEHVGLVTSSFPLFYGISKLLGGLVVDNFSPRRILGSGLSLAGLTNVGLGLSDGYRWFAFWWGANGIAQGCGAGACARILTAWFKSSERGFWWALWSCSANVGGVLAPIVSGSLARRTTWRIGMIAPGISSLIAGVIFSLLIRDTPKEAGLSVDVQSDTKQRGNTTNSGKSFNSSFEYLETFVTGVLKNRTLWLLALSYFFVYFVKTSIRSFFHIYLMQQKGCHATDAAYRVSGMDIGGLAGTFISGILSDRLEGHRVPVVILFLIGLVVTLLLVSLLSSMAVNHVWLDFLFVVLFGFFLSGPTCLIGLIGAEQSDRRTVATATGLLGYISYLGAAMAGFPVTLAVRTFGWISYFLMMIFSSFLSVAFLLPLSKAKSKRSRAYCGEQQNDESLYEIDGTVS</sequence>
<dbReference type="PANTHER" id="PTHR43826">
    <property type="entry name" value="GLUCOSE-6-PHOSPHATE EXCHANGER SLC37A4"/>
    <property type="match status" value="1"/>
</dbReference>
<feature type="transmembrane region" description="Helical" evidence="6">
    <location>
        <begin position="166"/>
        <end position="186"/>
    </location>
</feature>
<name>M2W8V8_GALSU</name>
<feature type="transmembrane region" description="Helical" evidence="6">
    <location>
        <begin position="351"/>
        <end position="369"/>
    </location>
</feature>
<dbReference type="PROSITE" id="PS50850">
    <property type="entry name" value="MFS"/>
    <property type="match status" value="1"/>
</dbReference>
<feature type="domain" description="Major facilitator superfamily (MFS) profile" evidence="7">
    <location>
        <begin position="128"/>
        <end position="539"/>
    </location>
</feature>
<feature type="region of interest" description="Disordered" evidence="5">
    <location>
        <begin position="78"/>
        <end position="108"/>
    </location>
</feature>
<reference evidence="9" key="1">
    <citation type="journal article" date="2013" name="Science">
        <title>Gene transfer from bacteria and archaea facilitated evolution of an extremophilic eukaryote.</title>
        <authorList>
            <person name="Schonknecht G."/>
            <person name="Chen W.H."/>
            <person name="Ternes C.M."/>
            <person name="Barbier G.G."/>
            <person name="Shrestha R.P."/>
            <person name="Stanke M."/>
            <person name="Brautigam A."/>
            <person name="Baker B.J."/>
            <person name="Banfield J.F."/>
            <person name="Garavito R.M."/>
            <person name="Carr K."/>
            <person name="Wilkerson C."/>
            <person name="Rensing S.A."/>
            <person name="Gagneul D."/>
            <person name="Dickenson N.E."/>
            <person name="Oesterhelt C."/>
            <person name="Lercher M.J."/>
            <person name="Weber A.P."/>
        </authorList>
    </citation>
    <scope>NUCLEOTIDE SEQUENCE [LARGE SCALE GENOMIC DNA]</scope>
    <source>
        <strain evidence="9">074W</strain>
    </source>
</reference>
<evidence type="ECO:0000313" key="8">
    <source>
        <dbReference type="EMBL" id="EME32301.1"/>
    </source>
</evidence>
<dbReference type="Pfam" id="PF07690">
    <property type="entry name" value="MFS_1"/>
    <property type="match status" value="1"/>
</dbReference>
<dbReference type="InterPro" id="IPR036259">
    <property type="entry name" value="MFS_trans_sf"/>
</dbReference>
<dbReference type="AlphaFoldDB" id="M2W8V8"/>
<feature type="transmembrane region" description="Helical" evidence="6">
    <location>
        <begin position="450"/>
        <end position="472"/>
    </location>
</feature>
<dbReference type="RefSeq" id="XP_005708821.1">
    <property type="nucleotide sequence ID" value="XM_005708764.1"/>
</dbReference>
<feature type="transmembrane region" description="Helical" evidence="6">
    <location>
        <begin position="128"/>
        <end position="154"/>
    </location>
</feature>
<keyword evidence="2 6" id="KW-0812">Transmembrane</keyword>
<dbReference type="GO" id="GO:0061513">
    <property type="term" value="F:glucose 6-phosphate:phosphate antiporter activity"/>
    <property type="evidence" value="ECO:0007669"/>
    <property type="project" value="TreeGrafter"/>
</dbReference>
<evidence type="ECO:0000256" key="5">
    <source>
        <dbReference type="SAM" id="MobiDB-lite"/>
    </source>
</evidence>
<feature type="transmembrane region" description="Helical" evidence="6">
    <location>
        <begin position="511"/>
        <end position="532"/>
    </location>
</feature>
<feature type="transmembrane region" description="Helical" evidence="6">
    <location>
        <begin position="282"/>
        <end position="302"/>
    </location>
</feature>
<dbReference type="Proteomes" id="UP000030680">
    <property type="component" value="Unassembled WGS sequence"/>
</dbReference>
<keyword evidence="4 6" id="KW-0472">Membrane</keyword>
<dbReference type="Gene3D" id="1.20.1250.20">
    <property type="entry name" value="MFS general substrate transporter like domains"/>
    <property type="match status" value="2"/>
</dbReference>
<accession>M2W8V8</accession>
<dbReference type="Gramene" id="EME32301">
    <property type="protein sequence ID" value="EME32301"/>
    <property type="gene ID" value="Gasu_03960"/>
</dbReference>
<feature type="transmembrane region" description="Helical" evidence="6">
    <location>
        <begin position="250"/>
        <end position="270"/>
    </location>
</feature>
<feature type="transmembrane region" description="Helical" evidence="6">
    <location>
        <begin position="418"/>
        <end position="438"/>
    </location>
</feature>
<dbReference type="eggNOG" id="KOG2533">
    <property type="taxonomic scope" value="Eukaryota"/>
</dbReference>
<dbReference type="GO" id="GO:0035435">
    <property type="term" value="P:phosphate ion transmembrane transport"/>
    <property type="evidence" value="ECO:0007669"/>
    <property type="project" value="TreeGrafter"/>
</dbReference>
<keyword evidence="9" id="KW-1185">Reference proteome</keyword>